<feature type="signal peptide" evidence="1">
    <location>
        <begin position="1"/>
        <end position="18"/>
    </location>
</feature>
<accession>A0A2B7ZKK1</accession>
<comment type="caution">
    <text evidence="2">The sequence shown here is derived from an EMBL/GenBank/DDBJ whole genome shotgun (WGS) entry which is preliminary data.</text>
</comment>
<evidence type="ECO:0008006" key="4">
    <source>
        <dbReference type="Google" id="ProtNLM"/>
    </source>
</evidence>
<evidence type="ECO:0000256" key="1">
    <source>
        <dbReference type="SAM" id="SignalP"/>
    </source>
</evidence>
<dbReference type="AlphaFoldDB" id="A0A2B7ZKK1"/>
<evidence type="ECO:0000313" key="3">
    <source>
        <dbReference type="Proteomes" id="UP000226031"/>
    </source>
</evidence>
<reference evidence="2 3" key="1">
    <citation type="submission" date="2017-10" db="EMBL/GenBank/DDBJ databases">
        <title>Comparative genomics in systemic dimorphic fungi from Ajellomycetaceae.</title>
        <authorList>
            <person name="Munoz J.F."/>
            <person name="Mcewen J.G."/>
            <person name="Clay O.K."/>
            <person name="Cuomo C.A."/>
        </authorList>
    </citation>
    <scope>NUCLEOTIDE SEQUENCE [LARGE SCALE GENOMIC DNA]</scope>
    <source>
        <strain evidence="2 3">UAMH4076</strain>
    </source>
</reference>
<organism evidence="2 3">
    <name type="scientific">[Emmonsia] crescens</name>
    <dbReference type="NCBI Taxonomy" id="73230"/>
    <lineage>
        <taxon>Eukaryota</taxon>
        <taxon>Fungi</taxon>
        <taxon>Dikarya</taxon>
        <taxon>Ascomycota</taxon>
        <taxon>Pezizomycotina</taxon>
        <taxon>Eurotiomycetes</taxon>
        <taxon>Eurotiomycetidae</taxon>
        <taxon>Onygenales</taxon>
        <taxon>Ajellomycetaceae</taxon>
        <taxon>Emergomyces</taxon>
    </lineage>
</organism>
<sequence>MQISFAVVIGLLASSISAIPTSHRSSHKVTVQLINDSTGASGSASIPLNHKKKDISHLFGHTNIASHGRILASSVQLTKIVQGGFCTIWDAHHRVIANLNDRDTFDDLDGNPDAAEPIHLNGATIACGKEYA</sequence>
<gene>
    <name evidence="2" type="ORF">GX50_03824</name>
</gene>
<protein>
    <recommendedName>
        <fullName evidence="4">Pectate lyase</fullName>
    </recommendedName>
</protein>
<proteinExistence type="predicted"/>
<dbReference type="Proteomes" id="UP000226031">
    <property type="component" value="Unassembled WGS sequence"/>
</dbReference>
<evidence type="ECO:0000313" key="2">
    <source>
        <dbReference type="EMBL" id="PGH33347.1"/>
    </source>
</evidence>
<name>A0A2B7ZKK1_9EURO</name>
<keyword evidence="1" id="KW-0732">Signal</keyword>
<keyword evidence="3" id="KW-1185">Reference proteome</keyword>
<dbReference type="EMBL" id="PDND01000065">
    <property type="protein sequence ID" value="PGH33347.1"/>
    <property type="molecule type" value="Genomic_DNA"/>
</dbReference>
<dbReference type="VEuPathDB" id="FungiDB:EMCG_07060"/>
<feature type="chain" id="PRO_5013174340" description="Pectate lyase" evidence="1">
    <location>
        <begin position="19"/>
        <end position="132"/>
    </location>
</feature>